<evidence type="ECO:0000313" key="3">
    <source>
        <dbReference type="Proteomes" id="UP001229421"/>
    </source>
</evidence>
<proteinExistence type="predicted"/>
<dbReference type="InterPro" id="IPR036047">
    <property type="entry name" value="F-box-like_dom_sf"/>
</dbReference>
<dbReference type="Gene3D" id="1.20.1280.50">
    <property type="match status" value="1"/>
</dbReference>
<dbReference type="Proteomes" id="UP001229421">
    <property type="component" value="Unassembled WGS sequence"/>
</dbReference>
<dbReference type="EMBL" id="JAUHHV010000012">
    <property type="protein sequence ID" value="KAK1406575.1"/>
    <property type="molecule type" value="Genomic_DNA"/>
</dbReference>
<dbReference type="Pfam" id="PF00646">
    <property type="entry name" value="F-box"/>
    <property type="match status" value="1"/>
</dbReference>
<accession>A0AAD8N966</accession>
<organism evidence="2 3">
    <name type="scientific">Tagetes erecta</name>
    <name type="common">African marigold</name>
    <dbReference type="NCBI Taxonomy" id="13708"/>
    <lineage>
        <taxon>Eukaryota</taxon>
        <taxon>Viridiplantae</taxon>
        <taxon>Streptophyta</taxon>
        <taxon>Embryophyta</taxon>
        <taxon>Tracheophyta</taxon>
        <taxon>Spermatophyta</taxon>
        <taxon>Magnoliopsida</taxon>
        <taxon>eudicotyledons</taxon>
        <taxon>Gunneridae</taxon>
        <taxon>Pentapetalae</taxon>
        <taxon>asterids</taxon>
        <taxon>campanulids</taxon>
        <taxon>Asterales</taxon>
        <taxon>Asteraceae</taxon>
        <taxon>Asteroideae</taxon>
        <taxon>Heliantheae alliance</taxon>
        <taxon>Tageteae</taxon>
        <taxon>Tagetes</taxon>
    </lineage>
</organism>
<dbReference type="PANTHER" id="PTHR31672:SF10">
    <property type="entry name" value="F-BOX DOMAIN-CONTAINING PROTEIN"/>
    <property type="match status" value="1"/>
</dbReference>
<dbReference type="PANTHER" id="PTHR31672">
    <property type="entry name" value="BNACNNG10540D PROTEIN"/>
    <property type="match status" value="1"/>
</dbReference>
<dbReference type="PROSITE" id="PS50181">
    <property type="entry name" value="FBOX"/>
    <property type="match status" value="1"/>
</dbReference>
<gene>
    <name evidence="2" type="ORF">QVD17_42011</name>
</gene>
<dbReference type="InterPro" id="IPR050796">
    <property type="entry name" value="SCF_F-box_component"/>
</dbReference>
<dbReference type="InterPro" id="IPR006527">
    <property type="entry name" value="F-box-assoc_dom_typ1"/>
</dbReference>
<dbReference type="SUPFAM" id="SSF81383">
    <property type="entry name" value="F-box domain"/>
    <property type="match status" value="1"/>
</dbReference>
<comment type="caution">
    <text evidence="2">The sequence shown here is derived from an EMBL/GenBank/DDBJ whole genome shotgun (WGS) entry which is preliminary data.</text>
</comment>
<reference evidence="2" key="1">
    <citation type="journal article" date="2023" name="bioRxiv">
        <title>Improved chromosome-level genome assembly for marigold (Tagetes erecta).</title>
        <authorList>
            <person name="Jiang F."/>
            <person name="Yuan L."/>
            <person name="Wang S."/>
            <person name="Wang H."/>
            <person name="Xu D."/>
            <person name="Wang A."/>
            <person name="Fan W."/>
        </authorList>
    </citation>
    <scope>NUCLEOTIDE SEQUENCE</scope>
    <source>
        <strain evidence="2">WSJ</strain>
        <tissue evidence="2">Leaf</tissue>
    </source>
</reference>
<sequence>MSDNLPLEMQLEIMKKLPIKSLIQFRSVSKTWKHQIDSSDFISHYNGNNNLLITYDPPGYLNPYYVSIADDHTFPQHKVSLNVPLLVNLLECCCIIGSSHGLLCLGGFYYHITSDCYPSRVDMVVLWNMSIRKTIPIVVPNKEVGMTYGSVVGFGVCRATTDPKIVKIRYIANESDLDSITSIPWQVEVFTLSTGAWRSLCNNLPRKSIKFDGLQVVVDGFLYWRGTDRINAIGGYTFYNMIMSFDVTTEEFREVNLPRSLARESVENLSMSKLRESLVVLHHGVQSDNPIFDVWMMEDGVSKLFTKLFTINVNIPDEVYVRGFRKGGEPIIEVFKDDIPIYNLGVYDPYSKHVDFLEINGMCAYSVFPYMETLLMLDQPNLEVYNETETIRILDDLASEVDRLQLVFALASPILRQLKISMNWVDEVAYLICND</sequence>
<evidence type="ECO:0000259" key="1">
    <source>
        <dbReference type="PROSITE" id="PS50181"/>
    </source>
</evidence>
<dbReference type="Pfam" id="PF07734">
    <property type="entry name" value="FBA_1"/>
    <property type="match status" value="1"/>
</dbReference>
<evidence type="ECO:0000313" key="2">
    <source>
        <dbReference type="EMBL" id="KAK1406575.1"/>
    </source>
</evidence>
<name>A0AAD8N966_TARER</name>
<dbReference type="InterPro" id="IPR017451">
    <property type="entry name" value="F-box-assoc_interact_dom"/>
</dbReference>
<feature type="domain" description="F-box" evidence="1">
    <location>
        <begin position="1"/>
        <end position="45"/>
    </location>
</feature>
<dbReference type="AlphaFoldDB" id="A0AAD8N966"/>
<dbReference type="SMART" id="SM00256">
    <property type="entry name" value="FBOX"/>
    <property type="match status" value="1"/>
</dbReference>
<protein>
    <recommendedName>
        <fullName evidence="1">F-box domain-containing protein</fullName>
    </recommendedName>
</protein>
<keyword evidence="3" id="KW-1185">Reference proteome</keyword>
<dbReference type="NCBIfam" id="TIGR01640">
    <property type="entry name" value="F_box_assoc_1"/>
    <property type="match status" value="1"/>
</dbReference>
<dbReference type="InterPro" id="IPR001810">
    <property type="entry name" value="F-box_dom"/>
</dbReference>